<dbReference type="Proteomes" id="UP000316621">
    <property type="component" value="Chromosome 9"/>
</dbReference>
<organism evidence="1 2">
    <name type="scientific">Papaver somniferum</name>
    <name type="common">Opium poppy</name>
    <dbReference type="NCBI Taxonomy" id="3469"/>
    <lineage>
        <taxon>Eukaryota</taxon>
        <taxon>Viridiplantae</taxon>
        <taxon>Streptophyta</taxon>
        <taxon>Embryophyta</taxon>
        <taxon>Tracheophyta</taxon>
        <taxon>Spermatophyta</taxon>
        <taxon>Magnoliopsida</taxon>
        <taxon>Ranunculales</taxon>
        <taxon>Papaveraceae</taxon>
        <taxon>Papaveroideae</taxon>
        <taxon>Papaver</taxon>
    </lineage>
</organism>
<dbReference type="AlphaFoldDB" id="A0A4Y7KYW4"/>
<proteinExistence type="predicted"/>
<reference evidence="1 2" key="1">
    <citation type="journal article" date="2018" name="Science">
        <title>The opium poppy genome and morphinan production.</title>
        <authorList>
            <person name="Guo L."/>
            <person name="Winzer T."/>
            <person name="Yang X."/>
            <person name="Li Y."/>
            <person name="Ning Z."/>
            <person name="He Z."/>
            <person name="Teodor R."/>
            <person name="Lu Y."/>
            <person name="Bowser T.A."/>
            <person name="Graham I.A."/>
            <person name="Ye K."/>
        </authorList>
    </citation>
    <scope>NUCLEOTIDE SEQUENCE [LARGE SCALE GENOMIC DNA]</scope>
    <source>
        <strain evidence="2">cv. HN1</strain>
        <tissue evidence="1">Leaves</tissue>
    </source>
</reference>
<accession>A0A4Y7KYW4</accession>
<keyword evidence="2" id="KW-1185">Reference proteome</keyword>
<dbReference type="Gramene" id="RZC78523">
    <property type="protein sequence ID" value="RZC78523"/>
    <property type="gene ID" value="C5167_002709"/>
</dbReference>
<evidence type="ECO:0000313" key="2">
    <source>
        <dbReference type="Proteomes" id="UP000316621"/>
    </source>
</evidence>
<protein>
    <submittedName>
        <fullName evidence="1">Uncharacterized protein</fullName>
    </submittedName>
</protein>
<gene>
    <name evidence="1" type="ORF">C5167_002709</name>
</gene>
<evidence type="ECO:0000313" key="1">
    <source>
        <dbReference type="EMBL" id="RZC78523.1"/>
    </source>
</evidence>
<sequence length="34" mass="3927">MLSPKDFWILRKQLPSISGCYPLKSLIVPKDPVR</sequence>
<dbReference type="EMBL" id="CM010723">
    <property type="protein sequence ID" value="RZC78523.1"/>
    <property type="molecule type" value="Genomic_DNA"/>
</dbReference>
<name>A0A4Y7KYW4_PAPSO</name>